<dbReference type="AlphaFoldDB" id="A0A6J1MAK2"/>
<evidence type="ECO:0000256" key="1">
    <source>
        <dbReference type="SAM" id="MobiDB-lite"/>
    </source>
</evidence>
<organism evidence="2 3">
    <name type="scientific">Drosophila hydei</name>
    <name type="common">Fruit fly</name>
    <dbReference type="NCBI Taxonomy" id="7224"/>
    <lineage>
        <taxon>Eukaryota</taxon>
        <taxon>Metazoa</taxon>
        <taxon>Ecdysozoa</taxon>
        <taxon>Arthropoda</taxon>
        <taxon>Hexapoda</taxon>
        <taxon>Insecta</taxon>
        <taxon>Pterygota</taxon>
        <taxon>Neoptera</taxon>
        <taxon>Endopterygota</taxon>
        <taxon>Diptera</taxon>
        <taxon>Brachycera</taxon>
        <taxon>Muscomorpha</taxon>
        <taxon>Ephydroidea</taxon>
        <taxon>Drosophilidae</taxon>
        <taxon>Drosophila</taxon>
    </lineage>
</organism>
<evidence type="ECO:0000313" key="3">
    <source>
        <dbReference type="RefSeq" id="XP_023176288.2"/>
    </source>
</evidence>
<dbReference type="RefSeq" id="XP_023176288.2">
    <property type="nucleotide sequence ID" value="XM_023320520.2"/>
</dbReference>
<gene>
    <name evidence="3" type="primary">LOC111603063</name>
</gene>
<reference evidence="3" key="1">
    <citation type="submission" date="2025-08" db="UniProtKB">
        <authorList>
            <consortium name="RefSeq"/>
        </authorList>
    </citation>
    <scope>IDENTIFICATION</scope>
    <source>
        <strain evidence="3">15085-1641.00</strain>
        <tissue evidence="3">Whole body</tissue>
    </source>
</reference>
<feature type="compositionally biased region" description="Acidic residues" evidence="1">
    <location>
        <begin position="42"/>
        <end position="51"/>
    </location>
</feature>
<feature type="region of interest" description="Disordered" evidence="1">
    <location>
        <begin position="1"/>
        <end position="63"/>
    </location>
</feature>
<dbReference type="GeneID" id="111603063"/>
<keyword evidence="2" id="KW-1185">Reference proteome</keyword>
<protein>
    <submittedName>
        <fullName evidence="3">Uncharacterized protein LOC111603063</fullName>
    </submittedName>
</protein>
<accession>A0A6J1MAK2</accession>
<name>A0A6J1MAK2_DROHY</name>
<feature type="compositionally biased region" description="Basic and acidic residues" evidence="1">
    <location>
        <begin position="11"/>
        <end position="21"/>
    </location>
</feature>
<evidence type="ECO:0000313" key="2">
    <source>
        <dbReference type="Proteomes" id="UP000504633"/>
    </source>
</evidence>
<proteinExistence type="predicted"/>
<dbReference type="Proteomes" id="UP000504633">
    <property type="component" value="Unplaced"/>
</dbReference>
<dbReference type="KEGG" id="dhe:111603063"/>
<sequence>MLYKSVGLVARENENEKENPQLHKNNNNNNNVDDDGSRGDSGDGDGDGENDDVVKKATKKGSTSSDWLRVAHMYGKLRQLPALLTLRLMCSIYIYMLCCDSTHKTMRSHSCKLSLSLS</sequence>